<evidence type="ECO:0000259" key="1">
    <source>
        <dbReference type="Pfam" id="PF00535"/>
    </source>
</evidence>
<dbReference type="OrthoDB" id="9802649at2"/>
<accession>A0A1I6NPR7</accession>
<organism evidence="2 3">
    <name type="scientific">Brevundimonas viscosa</name>
    <dbReference type="NCBI Taxonomy" id="871741"/>
    <lineage>
        <taxon>Bacteria</taxon>
        <taxon>Pseudomonadati</taxon>
        <taxon>Pseudomonadota</taxon>
        <taxon>Alphaproteobacteria</taxon>
        <taxon>Caulobacterales</taxon>
        <taxon>Caulobacteraceae</taxon>
        <taxon>Brevundimonas</taxon>
    </lineage>
</organism>
<keyword evidence="2" id="KW-0808">Transferase</keyword>
<dbReference type="PANTHER" id="PTHR43685">
    <property type="entry name" value="GLYCOSYLTRANSFERASE"/>
    <property type="match status" value="1"/>
</dbReference>
<evidence type="ECO:0000313" key="2">
    <source>
        <dbReference type="EMBL" id="SFS29859.1"/>
    </source>
</evidence>
<dbReference type="Proteomes" id="UP000198788">
    <property type="component" value="Unassembled WGS sequence"/>
</dbReference>
<reference evidence="3" key="1">
    <citation type="submission" date="2016-10" db="EMBL/GenBank/DDBJ databases">
        <authorList>
            <person name="Varghese N."/>
            <person name="Submissions S."/>
        </authorList>
    </citation>
    <scope>NUCLEOTIDE SEQUENCE [LARGE SCALE GENOMIC DNA]</scope>
    <source>
        <strain evidence="3">CGMCC 1.10683</strain>
    </source>
</reference>
<dbReference type="InterPro" id="IPR050834">
    <property type="entry name" value="Glycosyltransf_2"/>
</dbReference>
<feature type="domain" description="Glycosyltransferase 2-like" evidence="1">
    <location>
        <begin position="20"/>
        <end position="142"/>
    </location>
</feature>
<proteinExistence type="predicted"/>
<keyword evidence="3" id="KW-1185">Reference proteome</keyword>
<dbReference type="InterPro" id="IPR001173">
    <property type="entry name" value="Glyco_trans_2-like"/>
</dbReference>
<dbReference type="AlphaFoldDB" id="A0A1I6NPR7"/>
<protein>
    <submittedName>
        <fullName evidence="2">Glycosyl transferase family 2</fullName>
    </submittedName>
</protein>
<dbReference type="RefSeq" id="WP_092306085.1">
    <property type="nucleotide sequence ID" value="NZ_FOZV01000001.1"/>
</dbReference>
<evidence type="ECO:0000313" key="3">
    <source>
        <dbReference type="Proteomes" id="UP000198788"/>
    </source>
</evidence>
<sequence length="269" mass="30099">MKAKTRGRDGAVAAGSPIVSCVIPSFENLAMFSRCVLSALTQEGVDLEVVVTDDSRSQDIADFVQMLQSHFGNLRYVQGPRSGRPIENWNAGMDAAQGKFIHLMHQDEFMVDRRFLCRACELLLEGNDVVVARSHVIGLDRPSMFGIVSSISDRISFPVWTLYAMNWIGSTASVVFRNASERRFDTTLTWLVDVDFYVRLLTSAERTARLPHVVIGSIGHHPSQISAGLEREQLHLQELSYVSTQGRLTRRRAAIISAALRVKYAMRRS</sequence>
<dbReference type="Pfam" id="PF00535">
    <property type="entry name" value="Glycos_transf_2"/>
    <property type="match status" value="1"/>
</dbReference>
<name>A0A1I6NPR7_9CAUL</name>
<dbReference type="Gene3D" id="3.90.550.10">
    <property type="entry name" value="Spore Coat Polysaccharide Biosynthesis Protein SpsA, Chain A"/>
    <property type="match status" value="1"/>
</dbReference>
<gene>
    <name evidence="2" type="ORF">SAMN05192570_0282</name>
</gene>
<dbReference type="SUPFAM" id="SSF53448">
    <property type="entry name" value="Nucleotide-diphospho-sugar transferases"/>
    <property type="match status" value="1"/>
</dbReference>
<dbReference type="GO" id="GO:0016740">
    <property type="term" value="F:transferase activity"/>
    <property type="evidence" value="ECO:0007669"/>
    <property type="project" value="UniProtKB-KW"/>
</dbReference>
<dbReference type="InterPro" id="IPR029044">
    <property type="entry name" value="Nucleotide-diphossugar_trans"/>
</dbReference>
<dbReference type="EMBL" id="FOZV01000001">
    <property type="protein sequence ID" value="SFS29859.1"/>
    <property type="molecule type" value="Genomic_DNA"/>
</dbReference>
<dbReference type="STRING" id="871741.SAMN05192570_0282"/>
<dbReference type="PANTHER" id="PTHR43685:SF2">
    <property type="entry name" value="GLYCOSYLTRANSFERASE 2-LIKE DOMAIN-CONTAINING PROTEIN"/>
    <property type="match status" value="1"/>
</dbReference>